<feature type="domain" description="Glycosyl transferase family 1" evidence="1">
    <location>
        <begin position="175"/>
        <end position="285"/>
    </location>
</feature>
<feature type="domain" description="Glycosyltransferase subfamily 4-like N-terminal" evidence="2">
    <location>
        <begin position="14"/>
        <end position="145"/>
    </location>
</feature>
<dbReference type="Pfam" id="PF13439">
    <property type="entry name" value="Glyco_transf_4"/>
    <property type="match status" value="1"/>
</dbReference>
<organism evidence="3 4">
    <name type="scientific">Limosilactobacillus reuteri</name>
    <name type="common">Lactobacillus reuteri</name>
    <dbReference type="NCBI Taxonomy" id="1598"/>
    <lineage>
        <taxon>Bacteria</taxon>
        <taxon>Bacillati</taxon>
        <taxon>Bacillota</taxon>
        <taxon>Bacilli</taxon>
        <taxon>Lactobacillales</taxon>
        <taxon>Lactobacillaceae</taxon>
        <taxon>Limosilactobacillus</taxon>
    </lineage>
</organism>
<name>A0A855XWH7_LIMRT</name>
<dbReference type="SUPFAM" id="SSF53756">
    <property type="entry name" value="UDP-Glycosyltransferase/glycogen phosphorylase"/>
    <property type="match status" value="1"/>
</dbReference>
<proteinExistence type="predicted"/>
<dbReference type="PANTHER" id="PTHR45947:SF3">
    <property type="entry name" value="SULFOQUINOVOSYL TRANSFERASE SQD2"/>
    <property type="match status" value="1"/>
</dbReference>
<dbReference type="EMBL" id="QGHT01000054">
    <property type="protein sequence ID" value="PWT40181.1"/>
    <property type="molecule type" value="Genomic_DNA"/>
</dbReference>
<evidence type="ECO:0000259" key="1">
    <source>
        <dbReference type="Pfam" id="PF00534"/>
    </source>
</evidence>
<dbReference type="RefSeq" id="WP_109884676.1">
    <property type="nucleotide sequence ID" value="NZ_QGHR01000032.1"/>
</dbReference>
<dbReference type="Proteomes" id="UP000245980">
    <property type="component" value="Unassembled WGS sequence"/>
</dbReference>
<comment type="caution">
    <text evidence="3">The sequence shown here is derived from an EMBL/GenBank/DDBJ whole genome shotgun (WGS) entry which is preliminary data.</text>
</comment>
<accession>A0A855XWH7</accession>
<dbReference type="PANTHER" id="PTHR45947">
    <property type="entry name" value="SULFOQUINOVOSYL TRANSFERASE SQD2"/>
    <property type="match status" value="1"/>
</dbReference>
<keyword evidence="3" id="KW-0808">Transferase</keyword>
<dbReference type="InterPro" id="IPR050194">
    <property type="entry name" value="Glycosyltransferase_grp1"/>
</dbReference>
<sequence>MKVLMINTNYLEDNGISTFIVENSIILSKNKIEVTVIAPNKVNTEIKTRLKKNSIKLISIPYRFTNPFRYFFSLTKIIKTNKYDVVHINGNSGTMIIEMTSSLLAGTKVRIVHSHNTTTNHPIIHKIMTPLLNKMATQRFACNNAAGKWMFGQRSFYIIKNGLNTKKYMYSGISHNKLENRIVIGNVGRFNYQKNQEFLIDLIKRLDNKYSLLLVGSGTNFKNIKSSIKEANLEDRVVLTGSVSNVVDYLNTMDLFLLPSRFEGQPYSMIEAMANGLPLIVSNKISRETNLTGHVKYLSIDNVDYWVNSINNYDFSQSRNNRKLNSTNNIKILKDKGYDLEVNGINLLILYRDFLSIQD</sequence>
<dbReference type="Gene3D" id="3.40.50.2000">
    <property type="entry name" value="Glycogen Phosphorylase B"/>
    <property type="match status" value="2"/>
</dbReference>
<dbReference type="AlphaFoldDB" id="A0A855XWH7"/>
<evidence type="ECO:0000313" key="3">
    <source>
        <dbReference type="EMBL" id="PWT40181.1"/>
    </source>
</evidence>
<gene>
    <name evidence="3" type="ORF">DKZ22_09395</name>
</gene>
<evidence type="ECO:0000259" key="2">
    <source>
        <dbReference type="Pfam" id="PF13439"/>
    </source>
</evidence>
<reference evidence="3 4" key="1">
    <citation type="journal article" date="2018" name="Front. Microbiol.">
        <title>Comparative Genomics of the Herbivore Gut Symbiont Lactobacillus reuteri Reveals Genetic Diversity and Lifestyle Adaptation.</title>
        <authorList>
            <person name="Zhao J."/>
        </authorList>
    </citation>
    <scope>NUCLEOTIDE SEQUENCE [LARGE SCALE GENOMIC DNA]</scope>
    <source>
        <strain evidence="3 4">LR10</strain>
    </source>
</reference>
<dbReference type="Pfam" id="PF00534">
    <property type="entry name" value="Glycos_transf_1"/>
    <property type="match status" value="1"/>
</dbReference>
<dbReference type="InterPro" id="IPR028098">
    <property type="entry name" value="Glyco_trans_4-like_N"/>
</dbReference>
<dbReference type="GO" id="GO:0016757">
    <property type="term" value="F:glycosyltransferase activity"/>
    <property type="evidence" value="ECO:0007669"/>
    <property type="project" value="InterPro"/>
</dbReference>
<dbReference type="InterPro" id="IPR001296">
    <property type="entry name" value="Glyco_trans_1"/>
</dbReference>
<protein>
    <submittedName>
        <fullName evidence="3">Glycosyltransferase family 1 protein</fullName>
    </submittedName>
</protein>
<evidence type="ECO:0000313" key="4">
    <source>
        <dbReference type="Proteomes" id="UP000245980"/>
    </source>
</evidence>